<protein>
    <submittedName>
        <fullName evidence="2">Hypothetical_protein</fullName>
    </submittedName>
</protein>
<evidence type="ECO:0000313" key="2">
    <source>
        <dbReference type="EMBL" id="CAL6010992.1"/>
    </source>
</evidence>
<feature type="transmembrane region" description="Helical" evidence="1">
    <location>
        <begin position="109"/>
        <end position="134"/>
    </location>
</feature>
<sequence length="136" mass="15424">MVRILSSTCQSLHESISMFIIIFYKFSLLTQFILSLQFSCSNNVHGVQVKNKCPIVMQCSEEKCLYFEKTHEGKTACNDGCYTSCFESPFKTKIDGTEHKGYYFCPHKLVLIACAICIPLVIIVLVLMCCLKILCL</sequence>
<keyword evidence="3" id="KW-1185">Reference proteome</keyword>
<feature type="transmembrane region" description="Helical" evidence="1">
    <location>
        <begin position="12"/>
        <end position="34"/>
    </location>
</feature>
<gene>
    <name evidence="2" type="ORF">HINF_LOCUS22370</name>
</gene>
<proteinExistence type="predicted"/>
<dbReference type="EMBL" id="CAXDID020000062">
    <property type="protein sequence ID" value="CAL6010992.1"/>
    <property type="molecule type" value="Genomic_DNA"/>
</dbReference>
<organism evidence="2 3">
    <name type="scientific">Hexamita inflata</name>
    <dbReference type="NCBI Taxonomy" id="28002"/>
    <lineage>
        <taxon>Eukaryota</taxon>
        <taxon>Metamonada</taxon>
        <taxon>Diplomonadida</taxon>
        <taxon>Hexamitidae</taxon>
        <taxon>Hexamitinae</taxon>
        <taxon>Hexamita</taxon>
    </lineage>
</organism>
<dbReference type="Proteomes" id="UP001642409">
    <property type="component" value="Unassembled WGS sequence"/>
</dbReference>
<evidence type="ECO:0000256" key="1">
    <source>
        <dbReference type="SAM" id="Phobius"/>
    </source>
</evidence>
<keyword evidence="1" id="KW-0812">Transmembrane</keyword>
<accession>A0ABP1I7G4</accession>
<reference evidence="2 3" key="1">
    <citation type="submission" date="2024-07" db="EMBL/GenBank/DDBJ databases">
        <authorList>
            <person name="Akdeniz Z."/>
        </authorList>
    </citation>
    <scope>NUCLEOTIDE SEQUENCE [LARGE SCALE GENOMIC DNA]</scope>
</reference>
<evidence type="ECO:0000313" key="3">
    <source>
        <dbReference type="Proteomes" id="UP001642409"/>
    </source>
</evidence>
<name>A0ABP1I7G4_9EUKA</name>
<comment type="caution">
    <text evidence="2">The sequence shown here is derived from an EMBL/GenBank/DDBJ whole genome shotgun (WGS) entry which is preliminary data.</text>
</comment>
<keyword evidence="1" id="KW-1133">Transmembrane helix</keyword>
<keyword evidence="1" id="KW-0472">Membrane</keyword>